<evidence type="ECO:0008006" key="4">
    <source>
        <dbReference type="Google" id="ProtNLM"/>
    </source>
</evidence>
<gene>
    <name evidence="2" type="ORF">IAA81_07780</name>
</gene>
<dbReference type="EMBL" id="JADIMM010000089">
    <property type="protein sequence ID" value="MBO8458111.1"/>
    <property type="molecule type" value="Genomic_DNA"/>
</dbReference>
<name>A0A9D9HQU1_9SPIR</name>
<proteinExistence type="predicted"/>
<reference evidence="2" key="1">
    <citation type="submission" date="2020-10" db="EMBL/GenBank/DDBJ databases">
        <authorList>
            <person name="Gilroy R."/>
        </authorList>
    </citation>
    <scope>NUCLEOTIDE SEQUENCE</scope>
    <source>
        <strain evidence="2">10532</strain>
    </source>
</reference>
<evidence type="ECO:0000256" key="1">
    <source>
        <dbReference type="SAM" id="SignalP"/>
    </source>
</evidence>
<organism evidence="2 3">
    <name type="scientific">Candidatus Gallitreponema excrementavium</name>
    <dbReference type="NCBI Taxonomy" id="2840840"/>
    <lineage>
        <taxon>Bacteria</taxon>
        <taxon>Pseudomonadati</taxon>
        <taxon>Spirochaetota</taxon>
        <taxon>Spirochaetia</taxon>
        <taxon>Spirochaetales</taxon>
        <taxon>Candidatus Gallitreponema</taxon>
    </lineage>
</organism>
<evidence type="ECO:0000313" key="2">
    <source>
        <dbReference type="EMBL" id="MBO8458111.1"/>
    </source>
</evidence>
<accession>A0A9D9HQU1</accession>
<evidence type="ECO:0000313" key="3">
    <source>
        <dbReference type="Proteomes" id="UP000823638"/>
    </source>
</evidence>
<keyword evidence="1" id="KW-0732">Signal</keyword>
<reference evidence="2" key="2">
    <citation type="journal article" date="2021" name="PeerJ">
        <title>Extensive microbial diversity within the chicken gut microbiome revealed by metagenomics and culture.</title>
        <authorList>
            <person name="Gilroy R."/>
            <person name="Ravi A."/>
            <person name="Getino M."/>
            <person name="Pursley I."/>
            <person name="Horton D.L."/>
            <person name="Alikhan N.F."/>
            <person name="Baker D."/>
            <person name="Gharbi K."/>
            <person name="Hall N."/>
            <person name="Watson M."/>
            <person name="Adriaenssens E.M."/>
            <person name="Foster-Nyarko E."/>
            <person name="Jarju S."/>
            <person name="Secka A."/>
            <person name="Antonio M."/>
            <person name="Oren A."/>
            <person name="Chaudhuri R.R."/>
            <person name="La Ragione R."/>
            <person name="Hildebrand F."/>
            <person name="Pallen M.J."/>
        </authorList>
    </citation>
    <scope>NUCLEOTIDE SEQUENCE</scope>
    <source>
        <strain evidence="2">10532</strain>
    </source>
</reference>
<sequence length="445" mass="49586">MKKVRAGFSVLVFAFLCFSCAFSPSVYKDSDGFVEQGDFNSALSALIEKEKTYGKKNQVLFYLDTGLLSHFSGEYEDSTERLSLAESKILENNTISISESVMSAVVNDNSATYGGEDFEDIYINIFKALNFYHLGNLESGMVEVRKIDNKIRLLTTKYEGIIQETKKEFDELDSSIKDSIGQGGQKLFSYNFSNSALARYISMLYYRHLGQMDDVRIDLQAVDKAFSSQPHLYPFPAPQKIKDELNVRPSDGRLNIISFAGRFPVKVESVVSFFIDTVYVKFAFPELKARPSVVSSVEVEVENVGTFTLEKIEDMSLIAGETFNQKRDIIYSRSLLRGISKGVATAASTVAVSQSGAQNGDTAGLAMLVNIIGNIYSDVSEQADLRLSRYFPGVAYVGGITLPPGIYNVRVNYKNKNGYVIYSEYFKDVDVKSGDLNLRESVCLR</sequence>
<dbReference type="Proteomes" id="UP000823638">
    <property type="component" value="Unassembled WGS sequence"/>
</dbReference>
<protein>
    <recommendedName>
        <fullName evidence="4">Lipoprotein</fullName>
    </recommendedName>
</protein>
<feature type="chain" id="PRO_5038891934" description="Lipoprotein" evidence="1">
    <location>
        <begin position="24"/>
        <end position="445"/>
    </location>
</feature>
<comment type="caution">
    <text evidence="2">The sequence shown here is derived from an EMBL/GenBank/DDBJ whole genome shotgun (WGS) entry which is preliminary data.</text>
</comment>
<dbReference type="AlphaFoldDB" id="A0A9D9HQU1"/>
<feature type="signal peptide" evidence="1">
    <location>
        <begin position="1"/>
        <end position="23"/>
    </location>
</feature>